<accession>A0ACC2FIR7</accession>
<dbReference type="EMBL" id="CM055754">
    <property type="protein sequence ID" value="KAJ7991256.1"/>
    <property type="molecule type" value="Genomic_DNA"/>
</dbReference>
<sequence length="263" mass="29011">MCEEKSPTVSVIAPLHAQLLSDTLGTIEDAPLVKDIKCAIHGDLSKCYMSTEEKHFLYVASALDPRFKSMLFLSPSEVQETYAMVVSKAAALMVIEQQLLRGMQMWECRCGNADVGMQSDGNVEEGGSTEESGTADDTSDEDRPPHTPNKRRSAIANLLGQTFQHARSSLTPSSPNSKAEKEVQQYQESSPLPLSDEPLGWWKSEACKYPHLAKLAQRYLCWPGTSVPSERIFSTTGDIISAQRCALTSEHADQLVFLKKNMP</sequence>
<protein>
    <submittedName>
        <fullName evidence="1">Uncharacterized protein</fullName>
    </submittedName>
</protein>
<proteinExistence type="predicted"/>
<name>A0ACC2FIR7_DALPE</name>
<evidence type="ECO:0000313" key="2">
    <source>
        <dbReference type="Proteomes" id="UP001157502"/>
    </source>
</evidence>
<keyword evidence="2" id="KW-1185">Reference proteome</keyword>
<dbReference type="Proteomes" id="UP001157502">
    <property type="component" value="Chromosome 27"/>
</dbReference>
<gene>
    <name evidence="1" type="ORF">DPEC_G00295430</name>
</gene>
<reference evidence="1" key="1">
    <citation type="submission" date="2021-05" db="EMBL/GenBank/DDBJ databases">
        <authorList>
            <person name="Pan Q."/>
            <person name="Jouanno E."/>
            <person name="Zahm M."/>
            <person name="Klopp C."/>
            <person name="Cabau C."/>
            <person name="Louis A."/>
            <person name="Berthelot C."/>
            <person name="Parey E."/>
            <person name="Roest Crollius H."/>
            <person name="Montfort J."/>
            <person name="Robinson-Rechavi M."/>
            <person name="Bouchez O."/>
            <person name="Lampietro C."/>
            <person name="Lopez Roques C."/>
            <person name="Donnadieu C."/>
            <person name="Postlethwait J."/>
            <person name="Bobe J."/>
            <person name="Dillon D."/>
            <person name="Chandos A."/>
            <person name="von Hippel F."/>
            <person name="Guiguen Y."/>
        </authorList>
    </citation>
    <scope>NUCLEOTIDE SEQUENCE</scope>
    <source>
        <strain evidence="1">YG-Jan2019</strain>
    </source>
</reference>
<comment type="caution">
    <text evidence="1">The sequence shown here is derived from an EMBL/GenBank/DDBJ whole genome shotgun (WGS) entry which is preliminary data.</text>
</comment>
<evidence type="ECO:0000313" key="1">
    <source>
        <dbReference type="EMBL" id="KAJ7991256.1"/>
    </source>
</evidence>
<organism evidence="1 2">
    <name type="scientific">Dallia pectoralis</name>
    <name type="common">Alaska blackfish</name>
    <dbReference type="NCBI Taxonomy" id="75939"/>
    <lineage>
        <taxon>Eukaryota</taxon>
        <taxon>Metazoa</taxon>
        <taxon>Chordata</taxon>
        <taxon>Craniata</taxon>
        <taxon>Vertebrata</taxon>
        <taxon>Euteleostomi</taxon>
        <taxon>Actinopterygii</taxon>
        <taxon>Neopterygii</taxon>
        <taxon>Teleostei</taxon>
        <taxon>Protacanthopterygii</taxon>
        <taxon>Esociformes</taxon>
        <taxon>Umbridae</taxon>
        <taxon>Dallia</taxon>
    </lineage>
</organism>